<dbReference type="InterPro" id="IPR000215">
    <property type="entry name" value="Serpin_fam"/>
</dbReference>
<keyword evidence="2" id="KW-0646">Protease inhibitor</keyword>
<dbReference type="Proteomes" id="UP000494163">
    <property type="component" value="Chromosome 2R"/>
</dbReference>
<dbReference type="OMA" id="VPMSLNM"/>
<dbReference type="Gene3D" id="2.30.39.10">
    <property type="entry name" value="Alpha-1-antitrypsin, domain 1"/>
    <property type="match status" value="1"/>
</dbReference>
<proteinExistence type="inferred from homology"/>
<feature type="domain" description="Serpin" evidence="5">
    <location>
        <begin position="21"/>
        <end position="376"/>
    </location>
</feature>
<evidence type="ECO:0000256" key="2">
    <source>
        <dbReference type="ARBA" id="ARBA00022690"/>
    </source>
</evidence>
<accession>A0A0M4ECQ4</accession>
<dbReference type="InterPro" id="IPR023795">
    <property type="entry name" value="Serpin_CS"/>
</dbReference>
<name>A0A0M4ECQ4_DROBS</name>
<dbReference type="PROSITE" id="PS00284">
    <property type="entry name" value="SERPIN"/>
    <property type="match status" value="1"/>
</dbReference>
<dbReference type="SMR" id="A0A0M4ECQ4"/>
<dbReference type="PANTHER" id="PTHR11461">
    <property type="entry name" value="SERINE PROTEASE INHIBITOR, SERPIN"/>
    <property type="match status" value="1"/>
</dbReference>
<feature type="non-terminal residue" evidence="6">
    <location>
        <position position="376"/>
    </location>
</feature>
<evidence type="ECO:0000313" key="7">
    <source>
        <dbReference type="Proteomes" id="UP000494163"/>
    </source>
</evidence>
<dbReference type="EMBL" id="CP012524">
    <property type="protein sequence ID" value="ALC41552.1"/>
    <property type="molecule type" value="Genomic_DNA"/>
</dbReference>
<evidence type="ECO:0000256" key="1">
    <source>
        <dbReference type="ARBA" id="ARBA00009500"/>
    </source>
</evidence>
<dbReference type="GO" id="GO:0004867">
    <property type="term" value="F:serine-type endopeptidase inhibitor activity"/>
    <property type="evidence" value="ECO:0007669"/>
    <property type="project" value="UniProtKB-KW"/>
</dbReference>
<dbReference type="STRING" id="30019.A0A0M4ECQ4"/>
<evidence type="ECO:0000256" key="4">
    <source>
        <dbReference type="RuleBase" id="RU000411"/>
    </source>
</evidence>
<comment type="similarity">
    <text evidence="1 4">Belongs to the serpin family.</text>
</comment>
<reference evidence="6 7" key="1">
    <citation type="submission" date="2015-08" db="EMBL/GenBank/DDBJ databases">
        <title>Ancestral chromatin configuration constrains chromatin evolution on differentiating sex chromosomes in Drosophila.</title>
        <authorList>
            <person name="Zhou Q."/>
            <person name="Bachtrog D."/>
        </authorList>
    </citation>
    <scope>NUCLEOTIDE SEQUENCE [LARGE SCALE GENOMIC DNA]</scope>
    <source>
        <tissue evidence="6">Whole larvae</tissue>
    </source>
</reference>
<dbReference type="SMART" id="SM00093">
    <property type="entry name" value="SERPIN"/>
    <property type="match status" value="1"/>
</dbReference>
<keyword evidence="3" id="KW-0722">Serine protease inhibitor</keyword>
<keyword evidence="7" id="KW-1185">Reference proteome</keyword>
<dbReference type="InterPro" id="IPR042185">
    <property type="entry name" value="Serpin_sf_2"/>
</dbReference>
<organism evidence="6 7">
    <name type="scientific">Drosophila busckii</name>
    <name type="common">Fruit fly</name>
    <dbReference type="NCBI Taxonomy" id="30019"/>
    <lineage>
        <taxon>Eukaryota</taxon>
        <taxon>Metazoa</taxon>
        <taxon>Ecdysozoa</taxon>
        <taxon>Arthropoda</taxon>
        <taxon>Hexapoda</taxon>
        <taxon>Insecta</taxon>
        <taxon>Pterygota</taxon>
        <taxon>Neoptera</taxon>
        <taxon>Endopterygota</taxon>
        <taxon>Diptera</taxon>
        <taxon>Brachycera</taxon>
        <taxon>Muscomorpha</taxon>
        <taxon>Ephydroidea</taxon>
        <taxon>Drosophilidae</taxon>
        <taxon>Drosophila</taxon>
    </lineage>
</organism>
<evidence type="ECO:0000313" key="6">
    <source>
        <dbReference type="EMBL" id="ALC41552.1"/>
    </source>
</evidence>
<dbReference type="Pfam" id="PF00079">
    <property type="entry name" value="Serpin"/>
    <property type="match status" value="1"/>
</dbReference>
<evidence type="ECO:0000259" key="5">
    <source>
        <dbReference type="SMART" id="SM00093"/>
    </source>
</evidence>
<dbReference type="InterPro" id="IPR036186">
    <property type="entry name" value="Serpin_sf"/>
</dbReference>
<dbReference type="OrthoDB" id="671595at2759"/>
<dbReference type="AlphaFoldDB" id="A0A0M4ECQ4"/>
<dbReference type="PANTHER" id="PTHR11461:SF211">
    <property type="entry name" value="GH10112P-RELATED"/>
    <property type="match status" value="1"/>
</dbReference>
<dbReference type="InterPro" id="IPR042178">
    <property type="entry name" value="Serpin_sf_1"/>
</dbReference>
<protein>
    <submittedName>
        <fullName evidence="6">Spn42Dc</fullName>
    </submittedName>
</protein>
<dbReference type="SUPFAM" id="SSF56574">
    <property type="entry name" value="Serpins"/>
    <property type="match status" value="1"/>
</dbReference>
<dbReference type="Gene3D" id="3.30.497.10">
    <property type="entry name" value="Antithrombin, subunit I, domain 2"/>
    <property type="match status" value="1"/>
</dbReference>
<sequence length="376" mass="42756">MIEDHEGYIEFARELCHVVARDLTHLQSVNTIVSPICIQSSLILAFMGAAGTTAEELRLGLKLGQGDRQHIARRLKDFWANHSSRDAGITLKSINRLFVSHKLQLRSEFQELAAEHFQMQPEVLIFSDAVEATKKMNALIAQDTEHKIRNLMQSNAVNAETSAVLVNALYFKGKFKKPFTPELTEPADFYADQQRRFKVHMMHQEDKFKYAELPELAARAVQLPYKNSDITLLILLPNEICGLQRLEQHMRNFNLAHIEAKLLTQDVELALPKFKIEFDLDLKSTLQQLGISQIFADNADMGHLFDCAMGQKISEVKHRGYIDVNEAGSEAAAVTVIKYVNMSLNLNVKHFKADHPFLFYILNSKAIFFAGRYVQP</sequence>
<evidence type="ECO:0000256" key="3">
    <source>
        <dbReference type="ARBA" id="ARBA00022900"/>
    </source>
</evidence>
<dbReference type="GO" id="GO:0005615">
    <property type="term" value="C:extracellular space"/>
    <property type="evidence" value="ECO:0007669"/>
    <property type="project" value="InterPro"/>
</dbReference>
<dbReference type="InterPro" id="IPR023796">
    <property type="entry name" value="Serpin_dom"/>
</dbReference>
<gene>
    <name evidence="6" type="ORF">Dbus_chr2Rg1131</name>
</gene>
<dbReference type="CDD" id="cd19954">
    <property type="entry name" value="serpin42Dd-like_insects"/>
    <property type="match status" value="1"/>
</dbReference>